<protein>
    <submittedName>
        <fullName evidence="2">Uncharacterized protein</fullName>
    </submittedName>
</protein>
<sequence>MNNLVTSSPNPSAGILSSTPTTANSFISQDQYNQLIALLQPTAAHGSPASISASTPMATPCVNQLSAPHLLPTADSQRSEDMDNDWFS</sequence>
<evidence type="ECO:0000313" key="2">
    <source>
        <dbReference type="EMBL" id="KAK4285645.1"/>
    </source>
</evidence>
<dbReference type="EMBL" id="JAWXYG010000001">
    <property type="protein sequence ID" value="KAK4285645.1"/>
    <property type="molecule type" value="Genomic_DNA"/>
</dbReference>
<organism evidence="2 3">
    <name type="scientific">Acacia crassicarpa</name>
    <name type="common">northern wattle</name>
    <dbReference type="NCBI Taxonomy" id="499986"/>
    <lineage>
        <taxon>Eukaryota</taxon>
        <taxon>Viridiplantae</taxon>
        <taxon>Streptophyta</taxon>
        <taxon>Embryophyta</taxon>
        <taxon>Tracheophyta</taxon>
        <taxon>Spermatophyta</taxon>
        <taxon>Magnoliopsida</taxon>
        <taxon>eudicotyledons</taxon>
        <taxon>Gunneridae</taxon>
        <taxon>Pentapetalae</taxon>
        <taxon>rosids</taxon>
        <taxon>fabids</taxon>
        <taxon>Fabales</taxon>
        <taxon>Fabaceae</taxon>
        <taxon>Caesalpinioideae</taxon>
        <taxon>mimosoid clade</taxon>
        <taxon>Acacieae</taxon>
        <taxon>Acacia</taxon>
    </lineage>
</organism>
<name>A0AAE1N931_9FABA</name>
<proteinExistence type="predicted"/>
<evidence type="ECO:0000313" key="3">
    <source>
        <dbReference type="Proteomes" id="UP001293593"/>
    </source>
</evidence>
<comment type="caution">
    <text evidence="2">The sequence shown here is derived from an EMBL/GenBank/DDBJ whole genome shotgun (WGS) entry which is preliminary data.</text>
</comment>
<feature type="region of interest" description="Disordered" evidence="1">
    <location>
        <begin position="1"/>
        <end position="21"/>
    </location>
</feature>
<evidence type="ECO:0000256" key="1">
    <source>
        <dbReference type="SAM" id="MobiDB-lite"/>
    </source>
</evidence>
<keyword evidence="3" id="KW-1185">Reference proteome</keyword>
<reference evidence="2" key="1">
    <citation type="submission" date="2023-10" db="EMBL/GenBank/DDBJ databases">
        <title>Chromosome-level genome of the transformable northern wattle, Acacia crassicarpa.</title>
        <authorList>
            <person name="Massaro I."/>
            <person name="Sinha N.R."/>
            <person name="Poethig S."/>
            <person name="Leichty A.R."/>
        </authorList>
    </citation>
    <scope>NUCLEOTIDE SEQUENCE</scope>
    <source>
        <strain evidence="2">Acra3RX</strain>
        <tissue evidence="2">Leaf</tissue>
    </source>
</reference>
<feature type="region of interest" description="Disordered" evidence="1">
    <location>
        <begin position="68"/>
        <end position="88"/>
    </location>
</feature>
<dbReference type="AlphaFoldDB" id="A0AAE1N931"/>
<gene>
    <name evidence="2" type="ORF">QN277_002315</name>
</gene>
<accession>A0AAE1N931</accession>
<dbReference type="Proteomes" id="UP001293593">
    <property type="component" value="Unassembled WGS sequence"/>
</dbReference>